<proteinExistence type="predicted"/>
<dbReference type="AlphaFoldDB" id="A0A132AFQ1"/>
<evidence type="ECO:0000313" key="2">
    <source>
        <dbReference type="Proteomes" id="UP000616769"/>
    </source>
</evidence>
<accession>A0A132AFQ1</accession>
<name>A0A132AFQ1_SARSC</name>
<gene>
    <name evidence="1" type="ORF">QR98_0083660</name>
</gene>
<dbReference type="Proteomes" id="UP000616769">
    <property type="component" value="Unassembled WGS sequence"/>
</dbReference>
<dbReference type="VEuPathDB" id="VectorBase:SSCA001468"/>
<reference evidence="1 2" key="1">
    <citation type="journal article" date="2015" name="Parasit. Vectors">
        <title>Draft genome of the scabies mite.</title>
        <authorList>
            <person name="Rider S.D.Jr."/>
            <person name="Morgan M.S."/>
            <person name="Arlian L.G."/>
        </authorList>
    </citation>
    <scope>NUCLEOTIDE SEQUENCE [LARGE SCALE GENOMIC DNA]</scope>
    <source>
        <strain evidence="1">Arlian Lab</strain>
    </source>
</reference>
<organism evidence="1 2">
    <name type="scientific">Sarcoptes scabiei</name>
    <name type="common">Itch mite</name>
    <name type="synonym">Acarus scabiei</name>
    <dbReference type="NCBI Taxonomy" id="52283"/>
    <lineage>
        <taxon>Eukaryota</taxon>
        <taxon>Metazoa</taxon>
        <taxon>Ecdysozoa</taxon>
        <taxon>Arthropoda</taxon>
        <taxon>Chelicerata</taxon>
        <taxon>Arachnida</taxon>
        <taxon>Acari</taxon>
        <taxon>Acariformes</taxon>
        <taxon>Sarcoptiformes</taxon>
        <taxon>Astigmata</taxon>
        <taxon>Psoroptidia</taxon>
        <taxon>Sarcoptoidea</taxon>
        <taxon>Sarcoptidae</taxon>
        <taxon>Sarcoptinae</taxon>
        <taxon>Sarcoptes</taxon>
    </lineage>
</organism>
<evidence type="ECO:0000313" key="1">
    <source>
        <dbReference type="EMBL" id="KPM09821.1"/>
    </source>
</evidence>
<comment type="caution">
    <text evidence="1">The sequence shown here is derived from an EMBL/GenBank/DDBJ whole genome shotgun (WGS) entry which is preliminary data.</text>
</comment>
<protein>
    <submittedName>
        <fullName evidence="1">Uncharacterized protein</fullName>
    </submittedName>
</protein>
<sequence>MAVMMVVVNEMFEMKLLWMFELMELFHSRLDLRLQYLNDYGGAVVCVADDDDEKEEEEDEENEDGDDDCDAVVVASYGTVRDYQLLAWNNQLGTL</sequence>
<dbReference type="EMBL" id="JXLN01014113">
    <property type="protein sequence ID" value="KPM09821.1"/>
    <property type="molecule type" value="Genomic_DNA"/>
</dbReference>